<feature type="binding site" evidence="5">
    <location>
        <position position="86"/>
    </location>
    <ligand>
        <name>Mg(2+)</name>
        <dbReference type="ChEBI" id="CHEBI:18420"/>
        <label>1</label>
        <note>catalytic</note>
    </ligand>
</feature>
<dbReference type="STRING" id="1313304.CALK_0343"/>
<dbReference type="SUPFAM" id="SSF56655">
    <property type="entry name" value="Carbohydrate phosphatase"/>
    <property type="match status" value="1"/>
</dbReference>
<feature type="binding site" evidence="5">
    <location>
        <position position="87"/>
    </location>
    <ligand>
        <name>Mg(2+)</name>
        <dbReference type="ChEBI" id="CHEBI:18420"/>
        <label>1</label>
        <note>catalytic</note>
    </ligand>
</feature>
<dbReference type="InterPro" id="IPR000760">
    <property type="entry name" value="Inositol_monophosphatase-like"/>
</dbReference>
<feature type="binding site" evidence="5">
    <location>
        <position position="68"/>
    </location>
    <ligand>
        <name>Mg(2+)</name>
        <dbReference type="ChEBI" id="CHEBI:18420"/>
        <label>1</label>
        <note>catalytic</note>
    </ligand>
</feature>
<evidence type="ECO:0000313" key="6">
    <source>
        <dbReference type="EMBL" id="ERP39173.1"/>
    </source>
</evidence>
<dbReference type="InterPro" id="IPR020583">
    <property type="entry name" value="Inositol_monoP_metal-BS"/>
</dbReference>
<keyword evidence="7" id="KW-1185">Reference proteome</keyword>
<evidence type="ECO:0000256" key="5">
    <source>
        <dbReference type="PIRSR" id="PIRSR600760-2"/>
    </source>
</evidence>
<dbReference type="InterPro" id="IPR020550">
    <property type="entry name" value="Inositol_monophosphatase_CS"/>
</dbReference>
<feature type="binding site" evidence="5">
    <location>
        <position position="84"/>
    </location>
    <ligand>
        <name>Mg(2+)</name>
        <dbReference type="ChEBI" id="CHEBI:18420"/>
        <label>1</label>
        <note>catalytic</note>
    </ligand>
</feature>
<dbReference type="eggNOG" id="COG0483">
    <property type="taxonomic scope" value="Bacteria"/>
</dbReference>
<dbReference type="Gene3D" id="3.30.540.10">
    <property type="entry name" value="Fructose-1,6-Bisphosphatase, subunit A, domain 1"/>
    <property type="match status" value="1"/>
</dbReference>
<evidence type="ECO:0000256" key="2">
    <source>
        <dbReference type="ARBA" id="ARBA00022723"/>
    </source>
</evidence>
<protein>
    <submittedName>
        <fullName evidence="6">Inositol monophosphatase family protein</fullName>
    </submittedName>
</protein>
<dbReference type="GO" id="GO:0008934">
    <property type="term" value="F:inositol monophosphate 1-phosphatase activity"/>
    <property type="evidence" value="ECO:0007669"/>
    <property type="project" value="TreeGrafter"/>
</dbReference>
<dbReference type="Proteomes" id="UP000017148">
    <property type="component" value="Unassembled WGS sequence"/>
</dbReference>
<dbReference type="EMBL" id="ASJR01000002">
    <property type="protein sequence ID" value="ERP39173.1"/>
    <property type="molecule type" value="Genomic_DNA"/>
</dbReference>
<organism evidence="6 7">
    <name type="scientific">Chitinivibrio alkaliphilus ACht1</name>
    <dbReference type="NCBI Taxonomy" id="1313304"/>
    <lineage>
        <taxon>Bacteria</taxon>
        <taxon>Pseudomonadati</taxon>
        <taxon>Fibrobacterota</taxon>
        <taxon>Chitinivibrionia</taxon>
        <taxon>Chitinivibrionales</taxon>
        <taxon>Chitinivibrionaceae</taxon>
        <taxon>Chitinivibrio</taxon>
    </lineage>
</organism>
<evidence type="ECO:0000256" key="1">
    <source>
        <dbReference type="ARBA" id="ARBA00001946"/>
    </source>
</evidence>
<keyword evidence="2 5" id="KW-0479">Metal-binding</keyword>
<reference evidence="6 7" key="1">
    <citation type="journal article" date="2013" name="Environ. Microbiol.">
        <title>Genome analysis of Chitinivibrio alkaliphilus gen. nov., sp. nov., a novel extremely haloalkaliphilic anaerobic chitinolytic bacterium from the candidate phylum Termite Group 3.</title>
        <authorList>
            <person name="Sorokin D.Y."/>
            <person name="Gumerov V.M."/>
            <person name="Rakitin A.L."/>
            <person name="Beletsky A.V."/>
            <person name="Damste J.S."/>
            <person name="Muyzer G."/>
            <person name="Mardanov A.V."/>
            <person name="Ravin N.V."/>
        </authorList>
    </citation>
    <scope>NUCLEOTIDE SEQUENCE [LARGE SCALE GENOMIC DNA]</scope>
    <source>
        <strain evidence="6 7">ACht1</strain>
    </source>
</reference>
<dbReference type="PROSITE" id="PS00629">
    <property type="entry name" value="IMP_1"/>
    <property type="match status" value="1"/>
</dbReference>
<feature type="binding site" evidence="5">
    <location>
        <position position="209"/>
    </location>
    <ligand>
        <name>Mg(2+)</name>
        <dbReference type="ChEBI" id="CHEBI:18420"/>
        <label>1</label>
        <note>catalytic</note>
    </ligand>
</feature>
<dbReference type="PANTHER" id="PTHR20854">
    <property type="entry name" value="INOSITOL MONOPHOSPHATASE"/>
    <property type="match status" value="1"/>
</dbReference>
<dbReference type="GO" id="GO:0006020">
    <property type="term" value="P:inositol metabolic process"/>
    <property type="evidence" value="ECO:0007669"/>
    <property type="project" value="TreeGrafter"/>
</dbReference>
<comment type="caution">
    <text evidence="6">The sequence shown here is derived from an EMBL/GenBank/DDBJ whole genome shotgun (WGS) entry which is preliminary data.</text>
</comment>
<keyword evidence="4 5" id="KW-0460">Magnesium</keyword>
<evidence type="ECO:0000313" key="7">
    <source>
        <dbReference type="Proteomes" id="UP000017148"/>
    </source>
</evidence>
<dbReference type="GO" id="GO:0046854">
    <property type="term" value="P:phosphatidylinositol phosphate biosynthetic process"/>
    <property type="evidence" value="ECO:0007669"/>
    <property type="project" value="InterPro"/>
</dbReference>
<accession>U7DC68</accession>
<proteinExistence type="predicted"/>
<comment type="cofactor">
    <cofactor evidence="1 5">
        <name>Mg(2+)</name>
        <dbReference type="ChEBI" id="CHEBI:18420"/>
    </cofactor>
</comment>
<dbReference type="PRINTS" id="PR00377">
    <property type="entry name" value="IMPHPHTASES"/>
</dbReference>
<evidence type="ECO:0000256" key="4">
    <source>
        <dbReference type="ARBA" id="ARBA00022842"/>
    </source>
</evidence>
<evidence type="ECO:0000256" key="3">
    <source>
        <dbReference type="ARBA" id="ARBA00022801"/>
    </source>
</evidence>
<dbReference type="PANTHER" id="PTHR20854:SF4">
    <property type="entry name" value="INOSITOL-1-MONOPHOSPHATASE-RELATED"/>
    <property type="match status" value="1"/>
</dbReference>
<dbReference type="GO" id="GO:0046872">
    <property type="term" value="F:metal ion binding"/>
    <property type="evidence" value="ECO:0007669"/>
    <property type="project" value="UniProtKB-KW"/>
</dbReference>
<dbReference type="GO" id="GO:0007165">
    <property type="term" value="P:signal transduction"/>
    <property type="evidence" value="ECO:0007669"/>
    <property type="project" value="TreeGrafter"/>
</dbReference>
<dbReference type="FunFam" id="3.30.540.10:FF:000003">
    <property type="entry name" value="Inositol-1-monophosphatase"/>
    <property type="match status" value="1"/>
</dbReference>
<keyword evidence="3" id="KW-0378">Hydrolase</keyword>
<dbReference type="Pfam" id="PF00459">
    <property type="entry name" value="Inositol_P"/>
    <property type="match status" value="1"/>
</dbReference>
<name>U7DC68_9BACT</name>
<dbReference type="Gene3D" id="3.40.190.80">
    <property type="match status" value="1"/>
</dbReference>
<dbReference type="AlphaFoldDB" id="U7DC68"/>
<dbReference type="RefSeq" id="WP_022635886.1">
    <property type="nucleotide sequence ID" value="NZ_ASJR01000002.1"/>
</dbReference>
<dbReference type="PROSITE" id="PS00630">
    <property type="entry name" value="IMP_2"/>
    <property type="match status" value="1"/>
</dbReference>
<dbReference type="OrthoDB" id="9772456at2"/>
<gene>
    <name evidence="6" type="ORF">CALK_0343</name>
</gene>
<sequence>MNTYETELRHAADIAREVGEYQRRAQKEIGRIHIKEDSSPVTEVDTTCENIIYRALSRAFPEDGFFGEEGGIRAGTSGRRWIVDPIDGTRPYIRGIPTYSTLIALEDHGEITVGVVNLPALGECYTARLGGGAFCNDTPISVSNTSSLEAAMGAFLGTVETAREPRGKKLFSLMEHIDYPYGFMDAYTYMAVASGKLDLAVGMIDFPWDRASAAIIVKEAGGKCTDSLNKETIYGDTFILSNKKIHPEIVPYLK</sequence>